<reference evidence="8 9" key="1">
    <citation type="submission" date="2019-01" db="EMBL/GenBank/DDBJ databases">
        <title>Sequencing of cultivated peanut Arachis hypogaea provides insights into genome evolution and oil improvement.</title>
        <authorList>
            <person name="Chen X."/>
        </authorList>
    </citation>
    <scope>NUCLEOTIDE SEQUENCE [LARGE SCALE GENOMIC DNA]</scope>
    <source>
        <strain evidence="9">cv. Fuhuasheng</strain>
        <tissue evidence="8">Leaves</tissue>
    </source>
</reference>
<gene>
    <name evidence="8" type="ORF">Ahy_B04g071274</name>
</gene>
<dbReference type="STRING" id="3818.A0A444ZKD5"/>
<evidence type="ECO:0000256" key="2">
    <source>
        <dbReference type="ARBA" id="ARBA00010050"/>
    </source>
</evidence>
<evidence type="ECO:0000256" key="3">
    <source>
        <dbReference type="ARBA" id="ARBA00022448"/>
    </source>
</evidence>
<dbReference type="Gene3D" id="1.25.40.10">
    <property type="entry name" value="Tetratricopeptide repeat domain"/>
    <property type="match status" value="1"/>
</dbReference>
<dbReference type="SUPFAM" id="SSF48452">
    <property type="entry name" value="TPR-like"/>
    <property type="match status" value="1"/>
</dbReference>
<comment type="function">
    <text evidence="7">Required for vesicular transport between the endoplasmic reticulum and the Golgi apparatus.</text>
</comment>
<comment type="similarity">
    <text evidence="2 7">Belongs to the SNAP family.</text>
</comment>
<dbReference type="InterPro" id="IPR000744">
    <property type="entry name" value="NSF_attach"/>
</dbReference>
<protein>
    <recommendedName>
        <fullName evidence="10">Alpha-soluble NSF attachment protein</fullName>
    </recommendedName>
</protein>
<dbReference type="CDD" id="cd15832">
    <property type="entry name" value="SNAP"/>
    <property type="match status" value="1"/>
</dbReference>
<dbReference type="PRINTS" id="PR00448">
    <property type="entry name" value="NSFATTACHMNT"/>
</dbReference>
<keyword evidence="5 7" id="KW-0653">Protein transport</keyword>
<proteinExistence type="inferred from homology"/>
<dbReference type="PANTHER" id="PTHR13768:SF29">
    <property type="entry name" value="ALPHA-SOLUBLE NSF ATTACHMENT PROTEIN"/>
    <property type="match status" value="1"/>
</dbReference>
<evidence type="ECO:0000313" key="8">
    <source>
        <dbReference type="EMBL" id="RYR14628.1"/>
    </source>
</evidence>
<dbReference type="FunFam" id="1.25.40.10:FF:000049">
    <property type="entry name" value="Alpha-soluble NSF attachment protein-like"/>
    <property type="match status" value="1"/>
</dbReference>
<evidence type="ECO:0008006" key="10">
    <source>
        <dbReference type="Google" id="ProtNLM"/>
    </source>
</evidence>
<keyword evidence="3 7" id="KW-0813">Transport</keyword>
<organism evidence="8 9">
    <name type="scientific">Arachis hypogaea</name>
    <name type="common">Peanut</name>
    <dbReference type="NCBI Taxonomy" id="3818"/>
    <lineage>
        <taxon>Eukaryota</taxon>
        <taxon>Viridiplantae</taxon>
        <taxon>Streptophyta</taxon>
        <taxon>Embryophyta</taxon>
        <taxon>Tracheophyta</taxon>
        <taxon>Spermatophyta</taxon>
        <taxon>Magnoliopsida</taxon>
        <taxon>eudicotyledons</taxon>
        <taxon>Gunneridae</taxon>
        <taxon>Pentapetalae</taxon>
        <taxon>rosids</taxon>
        <taxon>fabids</taxon>
        <taxon>Fabales</taxon>
        <taxon>Fabaceae</taxon>
        <taxon>Papilionoideae</taxon>
        <taxon>50 kb inversion clade</taxon>
        <taxon>dalbergioids sensu lato</taxon>
        <taxon>Dalbergieae</taxon>
        <taxon>Pterocarpus clade</taxon>
        <taxon>Arachis</taxon>
    </lineage>
</organism>
<evidence type="ECO:0000313" key="9">
    <source>
        <dbReference type="Proteomes" id="UP000289738"/>
    </source>
</evidence>
<dbReference type="EMBL" id="SDMP01000014">
    <property type="protein sequence ID" value="RYR14628.1"/>
    <property type="molecule type" value="Genomic_DNA"/>
</dbReference>
<dbReference type="GO" id="GO:0006886">
    <property type="term" value="P:intracellular protein transport"/>
    <property type="evidence" value="ECO:0007669"/>
    <property type="project" value="UniProtKB-UniRule"/>
</dbReference>
<dbReference type="SMR" id="A0A444ZKD5"/>
<comment type="caution">
    <text evidence="8">The sequence shown here is derived from an EMBL/GenBank/DDBJ whole genome shotgun (WGS) entry which is preliminary data.</text>
</comment>
<keyword evidence="4 7" id="KW-0931">ER-Golgi transport</keyword>
<dbReference type="GO" id="GO:0031201">
    <property type="term" value="C:SNARE complex"/>
    <property type="evidence" value="ECO:0007669"/>
    <property type="project" value="TreeGrafter"/>
</dbReference>
<keyword evidence="9" id="KW-1185">Reference proteome</keyword>
<evidence type="ECO:0000256" key="5">
    <source>
        <dbReference type="ARBA" id="ARBA00022927"/>
    </source>
</evidence>
<dbReference type="Proteomes" id="UP000289738">
    <property type="component" value="Chromosome B04"/>
</dbReference>
<dbReference type="GO" id="GO:0005774">
    <property type="term" value="C:vacuolar membrane"/>
    <property type="evidence" value="ECO:0007669"/>
    <property type="project" value="TreeGrafter"/>
</dbReference>
<dbReference type="GO" id="GO:0019905">
    <property type="term" value="F:syntaxin binding"/>
    <property type="evidence" value="ECO:0007669"/>
    <property type="project" value="TreeGrafter"/>
</dbReference>
<dbReference type="Pfam" id="PF14938">
    <property type="entry name" value="SNAP"/>
    <property type="match status" value="1"/>
</dbReference>
<name>A0A444ZKD5_ARAHY</name>
<keyword evidence="6 7" id="KW-0472">Membrane</keyword>
<evidence type="ECO:0000256" key="7">
    <source>
        <dbReference type="RuleBase" id="RU367013"/>
    </source>
</evidence>
<comment type="subcellular location">
    <subcellularLocation>
        <location evidence="1 7">Membrane</location>
        <topology evidence="1 7">Peripheral membrane protein</topology>
    </subcellularLocation>
</comment>
<sequence>MAEEQIAKGEEFARKAERKIFCGCCAVLGSNYEEAAELFKKSATSFKLAKSWDKAGSVYIKLSKCHMKLDSKYEAANAYVDAAHCYKKISTKGAIPCLKQAVTLFTEVGRHVMAAKHCKEIGELYELGQDAENAKTYFERAAELYEPEDATTTVIQCKAKVAQFSAQLKEFQKAMKIYEDIARQSLNSNLLKYGVRGYLLNSGICQLCLGDVVAINNTLERYQDLDPTFSRTREYQFLADLAASIDTEDVEKFTRAVKEFESATPLDAWKSNLLLRVKDALKAREMEDGDLT</sequence>
<dbReference type="Gramene" id="arahy.Tifrunner.gnm2.ann2.Ah14g339600.1">
    <property type="protein sequence ID" value="arahy.Tifrunner.gnm2.ann2.Ah14g339600.1-CDS"/>
    <property type="gene ID" value="arahy.Tifrunner.gnm2.ann2.Ah14g339600"/>
</dbReference>
<dbReference type="InterPro" id="IPR011990">
    <property type="entry name" value="TPR-like_helical_dom_sf"/>
</dbReference>
<evidence type="ECO:0000256" key="4">
    <source>
        <dbReference type="ARBA" id="ARBA00022892"/>
    </source>
</evidence>
<dbReference type="PANTHER" id="PTHR13768">
    <property type="entry name" value="SOLUBLE NSF ATTACHMENT PROTEIN SNAP"/>
    <property type="match status" value="1"/>
</dbReference>
<accession>A0A444ZKD5</accession>
<dbReference type="OrthoDB" id="9984275at2759"/>
<dbReference type="AlphaFoldDB" id="A0A444ZKD5"/>
<evidence type="ECO:0000256" key="1">
    <source>
        <dbReference type="ARBA" id="ARBA00004170"/>
    </source>
</evidence>
<evidence type="ECO:0000256" key="6">
    <source>
        <dbReference type="ARBA" id="ARBA00023136"/>
    </source>
</evidence>
<dbReference type="GO" id="GO:0035494">
    <property type="term" value="P:SNARE complex disassembly"/>
    <property type="evidence" value="ECO:0007669"/>
    <property type="project" value="TreeGrafter"/>
</dbReference>
<dbReference type="GO" id="GO:0005483">
    <property type="term" value="F:soluble NSF attachment protein activity"/>
    <property type="evidence" value="ECO:0007669"/>
    <property type="project" value="TreeGrafter"/>
</dbReference>